<dbReference type="Pfam" id="PF09981">
    <property type="entry name" value="DUF2218"/>
    <property type="match status" value="1"/>
</dbReference>
<dbReference type="EMBL" id="CP072384">
    <property type="protein sequence ID" value="QUC08364.1"/>
    <property type="molecule type" value="Genomic_DNA"/>
</dbReference>
<organism evidence="2 3">
    <name type="scientific">Arachnia rubra</name>
    <dbReference type="NCBI Taxonomy" id="1547448"/>
    <lineage>
        <taxon>Bacteria</taxon>
        <taxon>Bacillati</taxon>
        <taxon>Actinomycetota</taxon>
        <taxon>Actinomycetes</taxon>
        <taxon>Propionibacteriales</taxon>
        <taxon>Propionibacteriaceae</taxon>
        <taxon>Arachnia</taxon>
    </lineage>
</organism>
<dbReference type="RefSeq" id="WP_212324162.1">
    <property type="nucleotide sequence ID" value="NZ_AP024463.1"/>
</dbReference>
<name>A0ABX7Y575_9ACTN</name>
<feature type="region of interest" description="Disordered" evidence="1">
    <location>
        <begin position="1"/>
        <end position="57"/>
    </location>
</feature>
<dbReference type="InterPro" id="IPR014543">
    <property type="entry name" value="UCP028291"/>
</dbReference>
<evidence type="ECO:0000256" key="1">
    <source>
        <dbReference type="SAM" id="MobiDB-lite"/>
    </source>
</evidence>
<keyword evidence="3" id="KW-1185">Reference proteome</keyword>
<protein>
    <submittedName>
        <fullName evidence="2">DUF2218 domain-containing protein</fullName>
    </submittedName>
</protein>
<evidence type="ECO:0000313" key="3">
    <source>
        <dbReference type="Proteomes" id="UP000678513"/>
    </source>
</evidence>
<feature type="compositionally biased region" description="Polar residues" evidence="1">
    <location>
        <begin position="30"/>
        <end position="54"/>
    </location>
</feature>
<accession>A0ABX7Y575</accession>
<reference evidence="2 3" key="1">
    <citation type="submission" date="2021-03" db="EMBL/GenBank/DDBJ databases">
        <title>Human Oral Microbial Genomes.</title>
        <authorList>
            <person name="Johnston C.D."/>
            <person name="Chen T."/>
            <person name="Dewhirst F.E."/>
        </authorList>
    </citation>
    <scope>NUCLEOTIDE SEQUENCE [LARGE SCALE GENOMIC DNA]</scope>
    <source>
        <strain evidence="2 3">DSMZ 100122</strain>
    </source>
</reference>
<evidence type="ECO:0000313" key="2">
    <source>
        <dbReference type="EMBL" id="QUC08364.1"/>
    </source>
</evidence>
<dbReference type="Proteomes" id="UP000678513">
    <property type="component" value="Chromosome"/>
</dbReference>
<sequence length="117" mass="12951">MEFSRTSTARVATDRPARYGKQLASHMSRKITTTWDDASGSGSLTFNRDGQTTGAAELTSEPGFLILTLHSNDDHLERLEDVIGRHLVRFGSKDELTVSWVRDDGQPGSTQRPSDED</sequence>
<proteinExistence type="predicted"/>
<gene>
    <name evidence="2" type="ORF">J5A65_01000</name>
</gene>
<dbReference type="Gene3D" id="3.30.310.50">
    <property type="entry name" value="Alpha-D-phosphohexomutase, C-terminal domain"/>
    <property type="match status" value="1"/>
</dbReference>
<feature type="compositionally biased region" description="Polar residues" evidence="1">
    <location>
        <begin position="1"/>
        <end position="10"/>
    </location>
</feature>